<dbReference type="EMBL" id="RAPK01000010">
    <property type="protein sequence ID" value="RKD71280.1"/>
    <property type="molecule type" value="Genomic_DNA"/>
</dbReference>
<accession>A0A419V088</accession>
<evidence type="ECO:0000313" key="1">
    <source>
        <dbReference type="EMBL" id="RKD71280.1"/>
    </source>
</evidence>
<comment type="caution">
    <text evidence="1">The sequence shown here is derived from an EMBL/GenBank/DDBJ whole genome shotgun (WGS) entry which is preliminary data.</text>
</comment>
<proteinExistence type="predicted"/>
<dbReference type="RefSeq" id="WP_170146932.1">
    <property type="nucleotide sequence ID" value="NZ_RAPK01000010.1"/>
</dbReference>
<name>A0A419V088_9BACL</name>
<dbReference type="AlphaFoldDB" id="A0A419V088"/>
<dbReference type="Proteomes" id="UP000285120">
    <property type="component" value="Unassembled WGS sequence"/>
</dbReference>
<reference evidence="1 2" key="1">
    <citation type="submission" date="2018-09" db="EMBL/GenBank/DDBJ databases">
        <title>Genomic Encyclopedia of Archaeal and Bacterial Type Strains, Phase II (KMG-II): from individual species to whole genera.</title>
        <authorList>
            <person name="Goeker M."/>
        </authorList>
    </citation>
    <scope>NUCLEOTIDE SEQUENCE [LARGE SCALE GENOMIC DNA]</scope>
    <source>
        <strain evidence="1 2">DSM 17008</strain>
    </source>
</reference>
<organism evidence="1 2">
    <name type="scientific">Sinobaca qinghaiensis</name>
    <dbReference type="NCBI Taxonomy" id="342944"/>
    <lineage>
        <taxon>Bacteria</taxon>
        <taxon>Bacillati</taxon>
        <taxon>Bacillota</taxon>
        <taxon>Bacilli</taxon>
        <taxon>Bacillales</taxon>
        <taxon>Sporolactobacillaceae</taxon>
        <taxon>Sinobaca</taxon>
    </lineage>
</organism>
<keyword evidence="2" id="KW-1185">Reference proteome</keyword>
<protein>
    <submittedName>
        <fullName evidence="1">Uncharacterized protein</fullName>
    </submittedName>
</protein>
<sequence length="50" mass="6098">MVSTEKQKPTHPDRLKKTNKVLYMGGYTEERKETTRQLMEKYFFKKGKRM</sequence>
<gene>
    <name evidence="1" type="ORF">ATL39_2676</name>
</gene>
<evidence type="ECO:0000313" key="2">
    <source>
        <dbReference type="Proteomes" id="UP000285120"/>
    </source>
</evidence>